<evidence type="ECO:0000256" key="7">
    <source>
        <dbReference type="RuleBase" id="RU000682"/>
    </source>
</evidence>
<feature type="compositionally biased region" description="Acidic residues" evidence="8">
    <location>
        <begin position="657"/>
        <end position="673"/>
    </location>
</feature>
<dbReference type="FunFam" id="3.10.20.710:FF:000002">
    <property type="entry name" value="Defective proventriculus, isoform A"/>
    <property type="match status" value="1"/>
</dbReference>
<dbReference type="EMBL" id="JAIWYP010000010">
    <property type="protein sequence ID" value="KAH3748747.1"/>
    <property type="molecule type" value="Genomic_DNA"/>
</dbReference>
<dbReference type="GO" id="GO:0000981">
    <property type="term" value="F:DNA-binding transcription factor activity, RNA polymerase II-specific"/>
    <property type="evidence" value="ECO:0007669"/>
    <property type="project" value="TreeGrafter"/>
</dbReference>
<dbReference type="InterPro" id="IPR032392">
    <property type="entry name" value="ULD"/>
</dbReference>
<reference evidence="11" key="1">
    <citation type="journal article" date="2019" name="bioRxiv">
        <title>The Genome of the Zebra Mussel, Dreissena polymorpha: A Resource for Invasive Species Research.</title>
        <authorList>
            <person name="McCartney M.A."/>
            <person name="Auch B."/>
            <person name="Kono T."/>
            <person name="Mallez S."/>
            <person name="Zhang Y."/>
            <person name="Obille A."/>
            <person name="Becker A."/>
            <person name="Abrahante J.E."/>
            <person name="Garbe J."/>
            <person name="Badalamenti J.P."/>
            <person name="Herman A."/>
            <person name="Mangelson H."/>
            <person name="Liachko I."/>
            <person name="Sullivan S."/>
            <person name="Sone E.D."/>
            <person name="Koren S."/>
            <person name="Silverstein K.A.T."/>
            <person name="Beckman K.B."/>
            <person name="Gohl D.M."/>
        </authorList>
    </citation>
    <scope>NUCLEOTIDE SEQUENCE</scope>
    <source>
        <strain evidence="11">Duluth1</strain>
        <tissue evidence="11">Whole animal</tissue>
    </source>
</reference>
<feature type="domain" description="CMP" evidence="10">
    <location>
        <begin position="67"/>
        <end position="177"/>
    </location>
</feature>
<feature type="region of interest" description="Disordered" evidence="8">
    <location>
        <begin position="741"/>
        <end position="780"/>
    </location>
</feature>
<feature type="compositionally biased region" description="Polar residues" evidence="8">
    <location>
        <begin position="320"/>
        <end position="329"/>
    </location>
</feature>
<feature type="compositionally biased region" description="Polar residues" evidence="8">
    <location>
        <begin position="40"/>
        <end position="50"/>
    </location>
</feature>
<dbReference type="InterPro" id="IPR038224">
    <property type="entry name" value="SATB_ULD_sf"/>
</dbReference>
<dbReference type="Gene3D" id="1.10.10.60">
    <property type="entry name" value="Homeodomain-like"/>
    <property type="match status" value="2"/>
</dbReference>
<gene>
    <name evidence="11" type="ORF">DPMN_183197</name>
</gene>
<dbReference type="Pfam" id="PF16534">
    <property type="entry name" value="ULD"/>
    <property type="match status" value="1"/>
</dbReference>
<keyword evidence="2" id="KW-0832">Ubl conjugation</keyword>
<dbReference type="InterPro" id="IPR009057">
    <property type="entry name" value="Homeodomain-like_sf"/>
</dbReference>
<dbReference type="AlphaFoldDB" id="A0A9D4DIL8"/>
<dbReference type="OrthoDB" id="10052721at2759"/>
<dbReference type="PANTHER" id="PTHR15116">
    <property type="entry name" value="DNA-BINDING PROTEIN SATB FAMILY MEMBER"/>
    <property type="match status" value="1"/>
</dbReference>
<evidence type="ECO:0000256" key="1">
    <source>
        <dbReference type="ARBA" id="ARBA00022737"/>
    </source>
</evidence>
<dbReference type="GO" id="GO:0000978">
    <property type="term" value="F:RNA polymerase II cis-regulatory region sequence-specific DNA binding"/>
    <property type="evidence" value="ECO:0007669"/>
    <property type="project" value="TreeGrafter"/>
</dbReference>
<evidence type="ECO:0000256" key="5">
    <source>
        <dbReference type="ARBA" id="ARBA00023242"/>
    </source>
</evidence>
<evidence type="ECO:0000259" key="9">
    <source>
        <dbReference type="PROSITE" id="PS50071"/>
    </source>
</evidence>
<feature type="compositionally biased region" description="Low complexity" evidence="8">
    <location>
        <begin position="748"/>
        <end position="759"/>
    </location>
</feature>
<dbReference type="SMART" id="SM00389">
    <property type="entry name" value="HOX"/>
    <property type="match status" value="2"/>
</dbReference>
<dbReference type="GO" id="GO:0005634">
    <property type="term" value="C:nucleus"/>
    <property type="evidence" value="ECO:0007669"/>
    <property type="project" value="UniProtKB-SubCell"/>
</dbReference>
<dbReference type="SUPFAM" id="SSF46689">
    <property type="entry name" value="Homeodomain-like"/>
    <property type="match status" value="2"/>
</dbReference>
<dbReference type="PANTHER" id="PTHR15116:SF16">
    <property type="entry name" value="DEFECTIVE PROVENTRICULUS, ISOFORM A"/>
    <property type="match status" value="1"/>
</dbReference>
<feature type="compositionally biased region" description="Basic and acidic residues" evidence="8">
    <location>
        <begin position="513"/>
        <end position="532"/>
    </location>
</feature>
<keyword evidence="5 6" id="KW-0539">Nucleus</keyword>
<evidence type="ECO:0008006" key="13">
    <source>
        <dbReference type="Google" id="ProtNLM"/>
    </source>
</evidence>
<feature type="DNA-binding region" description="Homeobox" evidence="6">
    <location>
        <begin position="343"/>
        <end position="412"/>
    </location>
</feature>
<evidence type="ECO:0000256" key="6">
    <source>
        <dbReference type="PROSITE-ProRule" id="PRU00108"/>
    </source>
</evidence>
<dbReference type="Gene3D" id="3.10.20.710">
    <property type="entry name" value="SATB, ubiquitin-like oligomerisation domain"/>
    <property type="match status" value="1"/>
</dbReference>
<dbReference type="CDD" id="cd00086">
    <property type="entry name" value="homeodomain"/>
    <property type="match status" value="2"/>
</dbReference>
<dbReference type="InterPro" id="IPR039673">
    <property type="entry name" value="SATB1/SATB2"/>
</dbReference>
<keyword evidence="1" id="KW-0677">Repeat</keyword>
<feature type="domain" description="Homeobox" evidence="9">
    <location>
        <begin position="775"/>
        <end position="845"/>
    </location>
</feature>
<comment type="caution">
    <text evidence="11">The sequence shown here is derived from an EMBL/GenBank/DDBJ whole genome shotgun (WGS) entry which is preliminary data.</text>
</comment>
<evidence type="ECO:0000313" key="11">
    <source>
        <dbReference type="EMBL" id="KAH3748747.1"/>
    </source>
</evidence>
<evidence type="ECO:0000256" key="3">
    <source>
        <dbReference type="ARBA" id="ARBA00023125"/>
    </source>
</evidence>
<dbReference type="PROSITE" id="PS51982">
    <property type="entry name" value="CMP"/>
    <property type="match status" value="1"/>
</dbReference>
<dbReference type="PROSITE" id="PS50071">
    <property type="entry name" value="HOMEOBOX_2"/>
    <property type="match status" value="2"/>
</dbReference>
<evidence type="ECO:0000256" key="2">
    <source>
        <dbReference type="ARBA" id="ARBA00022843"/>
    </source>
</evidence>
<dbReference type="InterPro" id="IPR001356">
    <property type="entry name" value="HD"/>
</dbReference>
<feature type="region of interest" description="Disordered" evidence="8">
    <location>
        <begin position="648"/>
        <end position="685"/>
    </location>
</feature>
<dbReference type="Proteomes" id="UP000828390">
    <property type="component" value="Unassembled WGS sequence"/>
</dbReference>
<keyword evidence="3 6" id="KW-0238">DNA-binding</keyword>
<feature type="region of interest" description="Disordered" evidence="8">
    <location>
        <begin position="483"/>
        <end position="634"/>
    </location>
</feature>
<evidence type="ECO:0000256" key="4">
    <source>
        <dbReference type="ARBA" id="ARBA00023155"/>
    </source>
</evidence>
<evidence type="ECO:0000259" key="10">
    <source>
        <dbReference type="PROSITE" id="PS51982"/>
    </source>
</evidence>
<feature type="compositionally biased region" description="Basic and acidic residues" evidence="8">
    <location>
        <begin position="541"/>
        <end position="580"/>
    </location>
</feature>
<dbReference type="FunFam" id="1.10.10.60:FF:000169">
    <property type="entry name" value="DNA-binding protein SATB1"/>
    <property type="match status" value="2"/>
</dbReference>
<protein>
    <recommendedName>
        <fullName evidence="13">DNA-binding protein SATB2</fullName>
    </recommendedName>
</protein>
<accession>A0A9D4DIL8</accession>
<proteinExistence type="predicted"/>
<keyword evidence="12" id="KW-1185">Reference proteome</keyword>
<name>A0A9D4DIL8_DREPO</name>
<dbReference type="GO" id="GO:0006338">
    <property type="term" value="P:chromatin remodeling"/>
    <property type="evidence" value="ECO:0007669"/>
    <property type="project" value="InterPro"/>
</dbReference>
<keyword evidence="4 6" id="KW-0371">Homeobox</keyword>
<feature type="domain" description="Homeobox" evidence="9">
    <location>
        <begin position="341"/>
        <end position="411"/>
    </location>
</feature>
<feature type="region of interest" description="Disordered" evidence="8">
    <location>
        <begin position="1"/>
        <end position="65"/>
    </location>
</feature>
<evidence type="ECO:0000256" key="8">
    <source>
        <dbReference type="SAM" id="MobiDB-lite"/>
    </source>
</evidence>
<reference evidence="11" key="2">
    <citation type="submission" date="2020-11" db="EMBL/GenBank/DDBJ databases">
        <authorList>
            <person name="McCartney M.A."/>
            <person name="Auch B."/>
            <person name="Kono T."/>
            <person name="Mallez S."/>
            <person name="Becker A."/>
            <person name="Gohl D.M."/>
            <person name="Silverstein K.A.T."/>
            <person name="Koren S."/>
            <person name="Bechman K.B."/>
            <person name="Herman A."/>
            <person name="Abrahante J.E."/>
            <person name="Garbe J."/>
        </authorList>
    </citation>
    <scope>NUCLEOTIDE SEQUENCE</scope>
    <source>
        <strain evidence="11">Duluth1</strain>
        <tissue evidence="11">Whole animal</tissue>
    </source>
</reference>
<feature type="compositionally biased region" description="Basic and acidic residues" evidence="8">
    <location>
        <begin position="601"/>
        <end position="624"/>
    </location>
</feature>
<feature type="compositionally biased region" description="Polar residues" evidence="8">
    <location>
        <begin position="486"/>
        <end position="498"/>
    </location>
</feature>
<feature type="DNA-binding region" description="Homeobox" evidence="6">
    <location>
        <begin position="777"/>
        <end position="846"/>
    </location>
</feature>
<organism evidence="11 12">
    <name type="scientific">Dreissena polymorpha</name>
    <name type="common">Zebra mussel</name>
    <name type="synonym">Mytilus polymorpha</name>
    <dbReference type="NCBI Taxonomy" id="45954"/>
    <lineage>
        <taxon>Eukaryota</taxon>
        <taxon>Metazoa</taxon>
        <taxon>Spiralia</taxon>
        <taxon>Lophotrochozoa</taxon>
        <taxon>Mollusca</taxon>
        <taxon>Bivalvia</taxon>
        <taxon>Autobranchia</taxon>
        <taxon>Heteroconchia</taxon>
        <taxon>Euheterodonta</taxon>
        <taxon>Imparidentia</taxon>
        <taxon>Neoheterodontei</taxon>
        <taxon>Myida</taxon>
        <taxon>Dreissenoidea</taxon>
        <taxon>Dreissenidae</taxon>
        <taxon>Dreissena</taxon>
    </lineage>
</organism>
<dbReference type="Pfam" id="PF00046">
    <property type="entry name" value="Homeodomain"/>
    <property type="match status" value="1"/>
</dbReference>
<evidence type="ECO:0000313" key="12">
    <source>
        <dbReference type="Proteomes" id="UP000828390"/>
    </source>
</evidence>
<feature type="region of interest" description="Disordered" evidence="8">
    <location>
        <begin position="311"/>
        <end position="336"/>
    </location>
</feature>
<sequence length="856" mass="95919">MDLSPGRFKKKDKQVTDEQEAEDDTTQLPQEPSLVAMKNLNKSPPRSSMNTPPPKPASSHSQFTSGTRSLPIHCIIEQTSGPPSFDVPSNEKSAHTSVELDSYAILPSSTPISECVQSALVKLGYNSAEVLGAKGAIQIKNWKPLSFDTIAENQSSNIEDLLGELTQVVTLRIRICSNATKLTSAEEVKERLLQLLLSQSQGLMQSTGCTNMDKNGLYQNGQQQTLATISPEMRRAFDKWYEEQLKSYTDGSAPNNVNLASVAKELLAVQQQKISTVLAGTGNAHDTLSSAGHDLSIGQALGHSQALLGSQLSQSVSRPKASSTPTTEPFSHPAYQHYLPGKTRMRTSFDPEHEIPRLQRWFLESQHPSRDQMIQYLNELNSLDSRKGRRPLDLTNIIYWFKNARAAHRRATKNSSDDSFEMEEDKDLFPTNGESIPFLPNRNAVYMVPYPQFSNIGLNSHALGLLSAHGKLNGHIQDREPCDLSLNGSRSRSPNNDNVSKKSKCESAPYNGKENDKSVSDKQSSNERMKDKDEEENVDIDVEKVLDKEVDSSPPRSDEGFSEMPEKSGRKSSSPKKDSSTIEIKPLVKAEPVVDVPTDLTVDRKSKPNSDSMKEDVKKERELDNEQPNDLSVKNTCKSESVYCRDLTNSNKRPYQSDDDDDDDLESDYDDDRSMDGSVSSHEDNKLSALRDSYLNSTHGLNLGVVTGSPSSQTLHIPQFPHPLAMHYFPLNTHFYSQQANQMKFHSHQQQSPTQQTMPKSSPGGGQENNSHSSRKRRTRVFIDPLSEIPKLEKWFIDDTHPSSYMIDKYCEELNSSEYRQKFPKLEPKNVQLWFKNHRAKVKRMRVGGMGDHMFV</sequence>
<comment type="subcellular location">
    <subcellularLocation>
        <location evidence="6 7">Nucleus</location>
    </subcellularLocation>
</comment>